<proteinExistence type="predicted"/>
<protein>
    <submittedName>
        <fullName evidence="1">Uncharacterized protein</fullName>
    </submittedName>
</protein>
<dbReference type="AlphaFoldDB" id="A0A0E9PXK3"/>
<name>A0A0E9PXK3_ANGAN</name>
<evidence type="ECO:0000313" key="1">
    <source>
        <dbReference type="EMBL" id="JAH08795.1"/>
    </source>
</evidence>
<organism evidence="1">
    <name type="scientific">Anguilla anguilla</name>
    <name type="common">European freshwater eel</name>
    <name type="synonym">Muraena anguilla</name>
    <dbReference type="NCBI Taxonomy" id="7936"/>
    <lineage>
        <taxon>Eukaryota</taxon>
        <taxon>Metazoa</taxon>
        <taxon>Chordata</taxon>
        <taxon>Craniata</taxon>
        <taxon>Vertebrata</taxon>
        <taxon>Euteleostomi</taxon>
        <taxon>Actinopterygii</taxon>
        <taxon>Neopterygii</taxon>
        <taxon>Teleostei</taxon>
        <taxon>Anguilliformes</taxon>
        <taxon>Anguillidae</taxon>
        <taxon>Anguilla</taxon>
    </lineage>
</organism>
<accession>A0A0E9PXK3</accession>
<sequence length="32" mass="3626">MENIGQKGNYMQQPQFHISAISQNSVSLNFLT</sequence>
<reference evidence="1" key="2">
    <citation type="journal article" date="2015" name="Fish Shellfish Immunol.">
        <title>Early steps in the European eel (Anguilla anguilla)-Vibrio vulnificus interaction in the gills: Role of the RtxA13 toxin.</title>
        <authorList>
            <person name="Callol A."/>
            <person name="Pajuelo D."/>
            <person name="Ebbesson L."/>
            <person name="Teles M."/>
            <person name="MacKenzie S."/>
            <person name="Amaro C."/>
        </authorList>
    </citation>
    <scope>NUCLEOTIDE SEQUENCE</scope>
</reference>
<reference evidence="1" key="1">
    <citation type="submission" date="2014-11" db="EMBL/GenBank/DDBJ databases">
        <authorList>
            <person name="Amaro Gonzalez C."/>
        </authorList>
    </citation>
    <scope>NUCLEOTIDE SEQUENCE</scope>
</reference>
<dbReference type="EMBL" id="GBXM01099782">
    <property type="protein sequence ID" value="JAH08795.1"/>
    <property type="molecule type" value="Transcribed_RNA"/>
</dbReference>